<feature type="compositionally biased region" description="Polar residues" evidence="1">
    <location>
        <begin position="264"/>
        <end position="281"/>
    </location>
</feature>
<dbReference type="eggNOG" id="ENOG502SQBI">
    <property type="taxonomic scope" value="Eukaryota"/>
</dbReference>
<feature type="compositionally biased region" description="Polar residues" evidence="1">
    <location>
        <begin position="620"/>
        <end position="642"/>
    </location>
</feature>
<feature type="region of interest" description="Disordered" evidence="1">
    <location>
        <begin position="575"/>
        <end position="670"/>
    </location>
</feature>
<dbReference type="KEGG" id="gtr:GLOTRDRAFT_137917"/>
<dbReference type="HOGENOM" id="CLU_007832_0_0_1"/>
<reference evidence="2 3" key="1">
    <citation type="journal article" date="2012" name="Science">
        <title>The Paleozoic origin of enzymatic lignin decomposition reconstructed from 31 fungal genomes.</title>
        <authorList>
            <person name="Floudas D."/>
            <person name="Binder M."/>
            <person name="Riley R."/>
            <person name="Barry K."/>
            <person name="Blanchette R.A."/>
            <person name="Henrissat B."/>
            <person name="Martinez A.T."/>
            <person name="Otillar R."/>
            <person name="Spatafora J.W."/>
            <person name="Yadav J.S."/>
            <person name="Aerts A."/>
            <person name="Benoit I."/>
            <person name="Boyd A."/>
            <person name="Carlson A."/>
            <person name="Copeland A."/>
            <person name="Coutinho P.M."/>
            <person name="de Vries R.P."/>
            <person name="Ferreira P."/>
            <person name="Findley K."/>
            <person name="Foster B."/>
            <person name="Gaskell J."/>
            <person name="Glotzer D."/>
            <person name="Gorecki P."/>
            <person name="Heitman J."/>
            <person name="Hesse C."/>
            <person name="Hori C."/>
            <person name="Igarashi K."/>
            <person name="Jurgens J.A."/>
            <person name="Kallen N."/>
            <person name="Kersten P."/>
            <person name="Kohler A."/>
            <person name="Kuees U."/>
            <person name="Kumar T.K.A."/>
            <person name="Kuo A."/>
            <person name="LaButti K."/>
            <person name="Larrondo L.F."/>
            <person name="Lindquist E."/>
            <person name="Ling A."/>
            <person name="Lombard V."/>
            <person name="Lucas S."/>
            <person name="Lundell T."/>
            <person name="Martin R."/>
            <person name="McLaughlin D.J."/>
            <person name="Morgenstern I."/>
            <person name="Morin E."/>
            <person name="Murat C."/>
            <person name="Nagy L.G."/>
            <person name="Nolan M."/>
            <person name="Ohm R.A."/>
            <person name="Patyshakuliyeva A."/>
            <person name="Rokas A."/>
            <person name="Ruiz-Duenas F.J."/>
            <person name="Sabat G."/>
            <person name="Salamov A."/>
            <person name="Samejima M."/>
            <person name="Schmutz J."/>
            <person name="Slot J.C."/>
            <person name="St John F."/>
            <person name="Stenlid J."/>
            <person name="Sun H."/>
            <person name="Sun S."/>
            <person name="Syed K."/>
            <person name="Tsang A."/>
            <person name="Wiebenga A."/>
            <person name="Young D."/>
            <person name="Pisabarro A."/>
            <person name="Eastwood D.C."/>
            <person name="Martin F."/>
            <person name="Cullen D."/>
            <person name="Grigoriev I.V."/>
            <person name="Hibbett D.S."/>
        </authorList>
    </citation>
    <scope>NUCLEOTIDE SEQUENCE [LARGE SCALE GENOMIC DNA]</scope>
    <source>
        <strain evidence="2 3">ATCC 11539</strain>
    </source>
</reference>
<dbReference type="RefSeq" id="XP_007864714.1">
    <property type="nucleotide sequence ID" value="XM_007866523.1"/>
</dbReference>
<gene>
    <name evidence="2" type="ORF">GLOTRDRAFT_137917</name>
</gene>
<evidence type="ECO:0000313" key="2">
    <source>
        <dbReference type="EMBL" id="EPQ57658.1"/>
    </source>
</evidence>
<evidence type="ECO:0000313" key="3">
    <source>
        <dbReference type="Proteomes" id="UP000030669"/>
    </source>
</evidence>
<feature type="region of interest" description="Disordered" evidence="1">
    <location>
        <begin position="264"/>
        <end position="307"/>
    </location>
</feature>
<organism evidence="2 3">
    <name type="scientific">Gloeophyllum trabeum (strain ATCC 11539 / FP-39264 / Madison 617)</name>
    <name type="common">Brown rot fungus</name>
    <dbReference type="NCBI Taxonomy" id="670483"/>
    <lineage>
        <taxon>Eukaryota</taxon>
        <taxon>Fungi</taxon>
        <taxon>Dikarya</taxon>
        <taxon>Basidiomycota</taxon>
        <taxon>Agaricomycotina</taxon>
        <taxon>Agaricomycetes</taxon>
        <taxon>Gloeophyllales</taxon>
        <taxon>Gloeophyllaceae</taxon>
        <taxon>Gloeophyllum</taxon>
    </lineage>
</organism>
<dbReference type="Proteomes" id="UP000030669">
    <property type="component" value="Unassembled WGS sequence"/>
</dbReference>
<feature type="compositionally biased region" description="Polar residues" evidence="1">
    <location>
        <begin position="1"/>
        <end position="11"/>
    </location>
</feature>
<dbReference type="GeneID" id="19303862"/>
<feature type="compositionally biased region" description="Polar residues" evidence="1">
    <location>
        <begin position="593"/>
        <end position="607"/>
    </location>
</feature>
<name>S7QEC9_GLOTA</name>
<proteinExistence type="predicted"/>
<evidence type="ECO:0000256" key="1">
    <source>
        <dbReference type="SAM" id="MobiDB-lite"/>
    </source>
</evidence>
<keyword evidence="3" id="KW-1185">Reference proteome</keyword>
<dbReference type="EMBL" id="KB469299">
    <property type="protein sequence ID" value="EPQ57658.1"/>
    <property type="molecule type" value="Genomic_DNA"/>
</dbReference>
<feature type="compositionally biased region" description="Basic and acidic residues" evidence="1">
    <location>
        <begin position="27"/>
        <end position="44"/>
    </location>
</feature>
<protein>
    <submittedName>
        <fullName evidence="2">Uncharacterized protein</fullName>
    </submittedName>
</protein>
<feature type="region of interest" description="Disordered" evidence="1">
    <location>
        <begin position="1"/>
        <end position="44"/>
    </location>
</feature>
<dbReference type="AlphaFoldDB" id="S7QEC9"/>
<accession>S7QEC9</accession>
<dbReference type="OrthoDB" id="2758165at2759"/>
<dbReference type="OMA" id="LAKHANC"/>
<sequence length="880" mass="96852">MSSPGDGTISDSPRGRSEPSVPSPSSEDLHSRSSEDDSSVSRRWEPWQLDFPDRMLRYSVPGDSEESEDDSSTANFDPALNKHLLASASPSDKVLLPFLCMSDGNRIFDLLASAVYQRSACGIKGPLIGLTFDHGAPTVQLAIAWLEDYDTLDGSLPPVHVAFEDPCGLPPSLTLFNLCDPTGALRLASFLMSLPDITEYPQHHVSDKLEAPEFDLLAWRSDCSLEQENSSDPAAFIAGVTRWADNVAEALQSSDDHCLTAEQTMTKKSAGSKGPSLSSIKEGQPPQDDSTGPGLQAKDQSRRRTCSSFARGRKEEWGTYCDAHVSLWMADRSAILSGLFSATMNDAVERYEDCAAFRWPTQWDILGNMPPVNPFVEDLKEELFRAVQARQAHVAANLAPPALGITSEEMYNKLSSELSTILDVCRFLRASEKNASVAPITYEIAARSDWDRLVKAFMNRPSDGVFPLPERLLRFPKNTFAENNFGVEFKSMIRDQLLHLASPFLEALHANADDDLRRKHWRSYDGRRSALYSSWDDMTRDASIRRSLEEPIRGRCDNTCGLICPDFYPPKKGKLRKGHRLVVQTDPPLVDGQTGSSKVTHSSTPSTLAPPVRDIKDSSIFGSGRNQTKFLLPPSSNAQSAPKQPATDGPAPSQPSPASREPETPSPYSMDELEADLDAMDIGSELDEEEDDLSNEPQKSNRVKRDSRSLFAPILLVEYKKTDDKGLHTAEGVKQSRMYTVAASKFLANLGIYDFPVFGLVTDGTLGAVSCTYTTDADTSRGGSKSSYKDNVSVEFTYVAEADAHVFDISTPLGAFHFSTFLCMLAEVHARTLNEKLADVKERLEAMCRDDDPRLVWNAEQVRLAAQKEKADSSRSGDGA</sequence>